<evidence type="ECO:0000313" key="2">
    <source>
        <dbReference type="EMBL" id="MFC4268084.1"/>
    </source>
</evidence>
<organism evidence="2 3">
    <name type="scientific">Polaribacter marinivivus</name>
    <dbReference type="NCBI Taxonomy" id="1524260"/>
    <lineage>
        <taxon>Bacteria</taxon>
        <taxon>Pseudomonadati</taxon>
        <taxon>Bacteroidota</taxon>
        <taxon>Flavobacteriia</taxon>
        <taxon>Flavobacteriales</taxon>
        <taxon>Flavobacteriaceae</taxon>
    </lineage>
</organism>
<accession>A0ABV8RA26</accession>
<comment type="caution">
    <text evidence="2">The sequence shown here is derived from an EMBL/GenBank/DDBJ whole genome shotgun (WGS) entry which is preliminary data.</text>
</comment>
<keyword evidence="1" id="KW-1133">Transmembrane helix</keyword>
<gene>
    <name evidence="2" type="ORF">ACFOWD_04125</name>
</gene>
<reference evidence="3" key="1">
    <citation type="journal article" date="2019" name="Int. J. Syst. Evol. Microbiol.">
        <title>The Global Catalogue of Microorganisms (GCM) 10K type strain sequencing project: providing services to taxonomists for standard genome sequencing and annotation.</title>
        <authorList>
            <consortium name="The Broad Institute Genomics Platform"/>
            <consortium name="The Broad Institute Genome Sequencing Center for Infectious Disease"/>
            <person name="Wu L."/>
            <person name="Ma J."/>
        </authorList>
    </citation>
    <scope>NUCLEOTIDE SEQUENCE [LARGE SCALE GENOMIC DNA]</scope>
    <source>
        <strain evidence="3">CECT 8655</strain>
    </source>
</reference>
<evidence type="ECO:0000313" key="3">
    <source>
        <dbReference type="Proteomes" id="UP001595826"/>
    </source>
</evidence>
<proteinExistence type="predicted"/>
<name>A0ABV8RA26_9FLAO</name>
<keyword evidence="1" id="KW-0472">Membrane</keyword>
<keyword evidence="3" id="KW-1185">Reference proteome</keyword>
<feature type="transmembrane region" description="Helical" evidence="1">
    <location>
        <begin position="7"/>
        <end position="25"/>
    </location>
</feature>
<dbReference type="EMBL" id="JBHSCY010000001">
    <property type="protein sequence ID" value="MFC4268084.1"/>
    <property type="molecule type" value="Genomic_DNA"/>
</dbReference>
<evidence type="ECO:0000256" key="1">
    <source>
        <dbReference type="SAM" id="Phobius"/>
    </source>
</evidence>
<keyword evidence="1" id="KW-0812">Transmembrane</keyword>
<sequence length="56" mass="6130">MYNQSPLLSAVFPVASIIKFFLPSFDFPSKTSAKFLLSVFVTFAPTISAIEANKSI</sequence>
<protein>
    <submittedName>
        <fullName evidence="2">Uncharacterized protein</fullName>
    </submittedName>
</protein>
<dbReference type="RefSeq" id="WP_377408355.1">
    <property type="nucleotide sequence ID" value="NZ_JBHSCY010000001.1"/>
</dbReference>
<dbReference type="Proteomes" id="UP001595826">
    <property type="component" value="Unassembled WGS sequence"/>
</dbReference>
<feature type="transmembrane region" description="Helical" evidence="1">
    <location>
        <begin position="31"/>
        <end position="50"/>
    </location>
</feature>